<evidence type="ECO:0000313" key="1">
    <source>
        <dbReference type="EMBL" id="CAK8163543.1"/>
    </source>
</evidence>
<dbReference type="Proteomes" id="UP001314181">
    <property type="component" value="Unassembled WGS sequence"/>
</dbReference>
<sequence length="640" mass="72557">MPKISRFALERIDKLHQQYKEDYPNISFSDLKHSDDLNRYRNSIISHIKTRVDEWSRLRKELQKSKDSEEDMVDVPAEKLEGLIGFIFIDCEPEPLKTIAELYKFATPDEQVVGATLASTALSELGYVVSRSALQSFSEFSEKMHGRNWATVQFAREYSKDMYGIKDFKDFINIPGFQRSAEGRQFLIAQKVLKNITVTQDLFIKMFDNASSKGSSKVLDKKVNGEPLLFKLLSTKGVNKRVLSNIIANNANPRIVDSKGNSLMYVALKRLIASSNVYEKSKFKTGKSFYLAKHDLQDAKENFQSLVRSGVEFDALAMHAMQEDEHGTEIVLHNLYTGLRLGDYGEEYYKNKAAFIRDTSIKDKLDAVDREREKVKNDLEKNIKNITIAGITSIAVDNIKNVLDIFTKKAAKVRRFAEDMQHKAGGQINAMVIKKLEDEKNEVIECAKKAIEVIESKKRNKEILGLEAVVMSVKDAMYKFIKQSSVSTFNLQYEEDMMVYRNRAARDKKIEDAMDKIAHCAVSNANKSMIDAAIKEHSKGVESALSEATPKKTLEMVAMIAEQNNRDDIAANAMRLALGNGENLASLMQMQESMDAKHLKMAQDDGLSDDMHLTLDDKNPSSALRLFRRDNSNLSTKHMK</sequence>
<evidence type="ECO:0000313" key="2">
    <source>
        <dbReference type="Proteomes" id="UP001314181"/>
    </source>
</evidence>
<proteinExistence type="predicted"/>
<keyword evidence="2" id="KW-1185">Reference proteome</keyword>
<organism evidence="1 2">
    <name type="scientific">Candidatus Xenohaliotis californiensis</name>
    <dbReference type="NCBI Taxonomy" id="84677"/>
    <lineage>
        <taxon>Bacteria</taxon>
        <taxon>Pseudomonadati</taxon>
        <taxon>Pseudomonadota</taxon>
        <taxon>Alphaproteobacteria</taxon>
        <taxon>Rickettsiales</taxon>
        <taxon>Anaplasmataceae</taxon>
        <taxon>Candidatus Xenohaliotis</taxon>
    </lineage>
</organism>
<dbReference type="EMBL" id="CAWVOK010000034">
    <property type="protein sequence ID" value="CAK8163543.1"/>
    <property type="molecule type" value="Genomic_DNA"/>
</dbReference>
<protein>
    <submittedName>
        <fullName evidence="1">Uncharacterized protein</fullName>
    </submittedName>
</protein>
<accession>A0ABP0EU57</accession>
<gene>
    <name evidence="1" type="ORF">CAXC1_80001</name>
</gene>
<comment type="caution">
    <text evidence="1">The sequence shown here is derived from an EMBL/GenBank/DDBJ whole genome shotgun (WGS) entry which is preliminary data.</text>
</comment>
<dbReference type="RefSeq" id="WP_338364857.1">
    <property type="nucleotide sequence ID" value="NZ_CAWVOK010000034.1"/>
</dbReference>
<reference evidence="1 2" key="1">
    <citation type="submission" date="2024-01" db="EMBL/GenBank/DDBJ databases">
        <authorList>
            <person name="Kunselman E."/>
        </authorList>
    </citation>
    <scope>NUCLEOTIDE SEQUENCE [LARGE SCALE GENOMIC DNA]</scope>
    <source>
        <strain evidence="1">2 abalone samples</strain>
    </source>
</reference>
<name>A0ABP0EU57_9RICK</name>